<dbReference type="SUPFAM" id="SSF56801">
    <property type="entry name" value="Acetyl-CoA synthetase-like"/>
    <property type="match status" value="1"/>
</dbReference>
<dbReference type="PANTHER" id="PTHR24096:SF422">
    <property type="entry name" value="BCDNA.GH02901"/>
    <property type="match status" value="1"/>
</dbReference>
<dbReference type="GO" id="GO:0016405">
    <property type="term" value="F:CoA-ligase activity"/>
    <property type="evidence" value="ECO:0007669"/>
    <property type="project" value="TreeGrafter"/>
</dbReference>
<evidence type="ECO:0000256" key="1">
    <source>
        <dbReference type="SAM" id="SignalP"/>
    </source>
</evidence>
<proteinExistence type="predicted"/>
<name>A0A9J6GVR6_HAELO</name>
<dbReference type="AlphaFoldDB" id="A0A9J6GVR6"/>
<feature type="chain" id="PRO_5039943758" description="AMP-dependent synthetase/ligase domain-containing protein" evidence="1">
    <location>
        <begin position="22"/>
        <end position="72"/>
    </location>
</feature>
<dbReference type="Gene3D" id="2.30.38.10">
    <property type="entry name" value="Luciferase, Domain 3"/>
    <property type="match status" value="1"/>
</dbReference>
<gene>
    <name evidence="2" type="ORF">HPB48_008937</name>
</gene>
<organism evidence="2 3">
    <name type="scientific">Haemaphysalis longicornis</name>
    <name type="common">Bush tick</name>
    <dbReference type="NCBI Taxonomy" id="44386"/>
    <lineage>
        <taxon>Eukaryota</taxon>
        <taxon>Metazoa</taxon>
        <taxon>Ecdysozoa</taxon>
        <taxon>Arthropoda</taxon>
        <taxon>Chelicerata</taxon>
        <taxon>Arachnida</taxon>
        <taxon>Acari</taxon>
        <taxon>Parasitiformes</taxon>
        <taxon>Ixodida</taxon>
        <taxon>Ixodoidea</taxon>
        <taxon>Ixodidae</taxon>
        <taxon>Haemaphysalinae</taxon>
        <taxon>Haemaphysalis</taxon>
    </lineage>
</organism>
<dbReference type="EMBL" id="JABSTR010000011">
    <property type="protein sequence ID" value="KAH9382558.1"/>
    <property type="molecule type" value="Genomic_DNA"/>
</dbReference>
<evidence type="ECO:0008006" key="4">
    <source>
        <dbReference type="Google" id="ProtNLM"/>
    </source>
</evidence>
<protein>
    <recommendedName>
        <fullName evidence="4">AMP-dependent synthetase/ligase domain-containing protein</fullName>
    </recommendedName>
</protein>
<dbReference type="VEuPathDB" id="VectorBase:HLOH_055572"/>
<dbReference type="PANTHER" id="PTHR24096">
    <property type="entry name" value="LONG-CHAIN-FATTY-ACID--COA LIGASE"/>
    <property type="match status" value="1"/>
</dbReference>
<reference evidence="2 3" key="1">
    <citation type="journal article" date="2020" name="Cell">
        <title>Large-Scale Comparative Analyses of Tick Genomes Elucidate Their Genetic Diversity and Vector Capacities.</title>
        <authorList>
            <consortium name="Tick Genome and Microbiome Consortium (TIGMIC)"/>
            <person name="Jia N."/>
            <person name="Wang J."/>
            <person name="Shi W."/>
            <person name="Du L."/>
            <person name="Sun Y."/>
            <person name="Zhan W."/>
            <person name="Jiang J.F."/>
            <person name="Wang Q."/>
            <person name="Zhang B."/>
            <person name="Ji P."/>
            <person name="Bell-Sakyi L."/>
            <person name="Cui X.M."/>
            <person name="Yuan T.T."/>
            <person name="Jiang B.G."/>
            <person name="Yang W.F."/>
            <person name="Lam T.T."/>
            <person name="Chang Q.C."/>
            <person name="Ding S.J."/>
            <person name="Wang X.J."/>
            <person name="Zhu J.G."/>
            <person name="Ruan X.D."/>
            <person name="Zhao L."/>
            <person name="Wei J.T."/>
            <person name="Ye R.Z."/>
            <person name="Que T.C."/>
            <person name="Du C.H."/>
            <person name="Zhou Y.H."/>
            <person name="Cheng J.X."/>
            <person name="Dai P.F."/>
            <person name="Guo W.B."/>
            <person name="Han X.H."/>
            <person name="Huang E.J."/>
            <person name="Li L.F."/>
            <person name="Wei W."/>
            <person name="Gao Y.C."/>
            <person name="Liu J.Z."/>
            <person name="Shao H.Z."/>
            <person name="Wang X."/>
            <person name="Wang C.C."/>
            <person name="Yang T.C."/>
            <person name="Huo Q.B."/>
            <person name="Li W."/>
            <person name="Chen H.Y."/>
            <person name="Chen S.E."/>
            <person name="Zhou L.G."/>
            <person name="Ni X.B."/>
            <person name="Tian J.H."/>
            <person name="Sheng Y."/>
            <person name="Liu T."/>
            <person name="Pan Y.S."/>
            <person name="Xia L.Y."/>
            <person name="Li J."/>
            <person name="Zhao F."/>
            <person name="Cao W.C."/>
        </authorList>
    </citation>
    <scope>NUCLEOTIDE SEQUENCE [LARGE SCALE GENOMIC DNA]</scope>
    <source>
        <strain evidence="2">HaeL-2018</strain>
    </source>
</reference>
<keyword evidence="1" id="KW-0732">Signal</keyword>
<dbReference type="OrthoDB" id="6507574at2759"/>
<comment type="caution">
    <text evidence="2">The sequence shown here is derived from an EMBL/GenBank/DDBJ whole genome shotgun (WGS) entry which is preliminary data.</text>
</comment>
<dbReference type="Proteomes" id="UP000821853">
    <property type="component" value="Chromosome 9"/>
</dbReference>
<dbReference type="OMA" id="MEHGEIA"/>
<keyword evidence="3" id="KW-1185">Reference proteome</keyword>
<feature type="signal peptide" evidence="1">
    <location>
        <begin position="1"/>
        <end position="21"/>
    </location>
</feature>
<sequence>MVVVIKSSNLQLLFIFGIRLAQFVNMKTRETVGPMEHGEIAFRSPAMMRGYYKRPEETAQVVDSDGWCLTGE</sequence>
<accession>A0A9J6GVR6</accession>
<evidence type="ECO:0000313" key="3">
    <source>
        <dbReference type="Proteomes" id="UP000821853"/>
    </source>
</evidence>
<evidence type="ECO:0000313" key="2">
    <source>
        <dbReference type="EMBL" id="KAH9382558.1"/>
    </source>
</evidence>